<comment type="caution">
    <text evidence="1">The sequence shown here is derived from an EMBL/GenBank/DDBJ whole genome shotgun (WGS) entry which is preliminary data.</text>
</comment>
<keyword evidence="1" id="KW-0560">Oxidoreductase</keyword>
<keyword evidence="1" id="KW-0456">Lyase</keyword>
<dbReference type="SUPFAM" id="SSF48179">
    <property type="entry name" value="6-phosphogluconate dehydrogenase C-terminal domain-like"/>
    <property type="match status" value="1"/>
</dbReference>
<dbReference type="InterPro" id="IPR008927">
    <property type="entry name" value="6-PGluconate_DH-like_C_sf"/>
</dbReference>
<dbReference type="GO" id="GO:0008692">
    <property type="term" value="F:3-hydroxybutyryl-CoA epimerase activity"/>
    <property type="evidence" value="ECO:0007669"/>
    <property type="project" value="UniProtKB-EC"/>
</dbReference>
<reference evidence="1" key="1">
    <citation type="submission" date="2016-10" db="EMBL/GenBank/DDBJ databases">
        <title>Sequence of Gallionella enrichment culture.</title>
        <authorList>
            <person name="Poehlein A."/>
            <person name="Muehling M."/>
            <person name="Daniel R."/>
        </authorList>
    </citation>
    <scope>NUCLEOTIDE SEQUENCE</scope>
</reference>
<proteinExistence type="predicted"/>
<dbReference type="EC" id="1.1.1.35" evidence="1"/>
<dbReference type="EC" id="5.3.3.8" evidence="1"/>
<dbReference type="EMBL" id="MLJW01004951">
    <property type="protein sequence ID" value="OIQ69039.1"/>
    <property type="molecule type" value="Genomic_DNA"/>
</dbReference>
<gene>
    <name evidence="1" type="primary">fadB_8</name>
    <name evidence="1" type="ORF">GALL_493610</name>
</gene>
<protein>
    <submittedName>
        <fullName evidence="1">Fatty acid oxidation complex subunit alpha</fullName>
        <ecNumber evidence="1">1.1.1.35</ecNumber>
        <ecNumber evidence="1">4.2.1.17</ecNumber>
        <ecNumber evidence="1">5.1.2.3</ecNumber>
        <ecNumber evidence="1">5.3.3.8</ecNumber>
    </submittedName>
</protein>
<evidence type="ECO:0000313" key="1">
    <source>
        <dbReference type="EMBL" id="OIQ69039.1"/>
    </source>
</evidence>
<accession>A0A1J5PMP8</accession>
<dbReference type="GO" id="GO:0003857">
    <property type="term" value="F:(3S)-3-hydroxyacyl-CoA dehydrogenase (NAD+) activity"/>
    <property type="evidence" value="ECO:0007669"/>
    <property type="project" value="UniProtKB-EC"/>
</dbReference>
<dbReference type="EC" id="4.2.1.17" evidence="1"/>
<keyword evidence="1" id="KW-0413">Isomerase</keyword>
<sequence length="58" mass="6110">MLDEGVVATPDEIDLCIMLGAGWPLRLGGILPYLDNTGISEKATGQRFHSKGIASLPA</sequence>
<organism evidence="1">
    <name type="scientific">mine drainage metagenome</name>
    <dbReference type="NCBI Taxonomy" id="410659"/>
    <lineage>
        <taxon>unclassified sequences</taxon>
        <taxon>metagenomes</taxon>
        <taxon>ecological metagenomes</taxon>
    </lineage>
</organism>
<dbReference type="GO" id="GO:0004165">
    <property type="term" value="F:delta(3)-delta(2)-enoyl-CoA isomerase activity"/>
    <property type="evidence" value="ECO:0007669"/>
    <property type="project" value="UniProtKB-EC"/>
</dbReference>
<dbReference type="EC" id="5.1.2.3" evidence="1"/>
<dbReference type="GO" id="GO:0004300">
    <property type="term" value="F:enoyl-CoA hydratase activity"/>
    <property type="evidence" value="ECO:0007669"/>
    <property type="project" value="UniProtKB-EC"/>
</dbReference>
<dbReference type="Gene3D" id="1.10.1040.50">
    <property type="match status" value="1"/>
</dbReference>
<dbReference type="AlphaFoldDB" id="A0A1J5PMP8"/>
<name>A0A1J5PMP8_9ZZZZ</name>